<reference evidence="1 2" key="1">
    <citation type="submission" date="2018-02" db="EMBL/GenBank/DDBJ databases">
        <authorList>
            <person name="Aull H.G."/>
            <person name="Garlena R.A."/>
            <person name="Russell D.A."/>
            <person name="Pop W.H."/>
            <person name="Jacobs-Sera D."/>
            <person name="Hatfull G.F."/>
        </authorList>
    </citation>
    <scope>NUCLEOTIDE SEQUENCE [LARGE SCALE GENOMIC DNA]</scope>
</reference>
<dbReference type="EMBL" id="MG962368">
    <property type="protein sequence ID" value="AVO25300.1"/>
    <property type="molecule type" value="Genomic_DNA"/>
</dbReference>
<evidence type="ECO:0000313" key="2">
    <source>
        <dbReference type="Proteomes" id="UP000240261"/>
    </source>
</evidence>
<proteinExistence type="predicted"/>
<accession>A0A2P1JYB5</accession>
<gene>
    <name evidence="1" type="primary">60</name>
    <name evidence="1" type="ORF">PBI_GRAVY_60</name>
</gene>
<sequence>MTTKPLDELYFQWLYAQVARVEVRNLAKSYWRLLSILHRTEFVWLIANDDNRMEDGRDLRQEFVLECELEQPDDEWMHIGCSMLEMCISLSRRLSFEDEEEHDTTADWFWHLMANIGVRVFTDRELQSDQKEAYVSHILEEVIWRNYHSNGRGGLFPLRDPHEDQRNVELWYQLSSYLMEGHSAL</sequence>
<name>A0A2P1JYB5_9CAUD</name>
<protein>
    <submittedName>
        <fullName evidence="1">Uncharacterized protein</fullName>
    </submittedName>
</protein>
<evidence type="ECO:0000313" key="1">
    <source>
        <dbReference type="EMBL" id="AVO25300.1"/>
    </source>
</evidence>
<organism evidence="1 2">
    <name type="scientific">Gordonia phage Gravy</name>
    <dbReference type="NCBI Taxonomy" id="2094133"/>
    <lineage>
        <taxon>Viruses</taxon>
        <taxon>Duplodnaviria</taxon>
        <taxon>Heunggongvirae</taxon>
        <taxon>Uroviricota</taxon>
        <taxon>Caudoviricetes</taxon>
        <taxon>Deejayvirinae</taxon>
        <taxon>Tanisvirus</taxon>
        <taxon>Tanisvirus tanis</taxon>
    </lineage>
</organism>
<dbReference type="Proteomes" id="UP000240261">
    <property type="component" value="Segment"/>
</dbReference>